<gene>
    <name evidence="4" type="ORF">DYB34_012872</name>
</gene>
<feature type="region of interest" description="Disordered" evidence="1">
    <location>
        <begin position="286"/>
        <end position="309"/>
    </location>
</feature>
<accession>A0A418BDR7</accession>
<evidence type="ECO:0000256" key="1">
    <source>
        <dbReference type="SAM" id="MobiDB-lite"/>
    </source>
</evidence>
<dbReference type="Proteomes" id="UP000283543">
    <property type="component" value="Unassembled WGS sequence"/>
</dbReference>
<evidence type="ECO:0000256" key="3">
    <source>
        <dbReference type="SAM" id="SignalP"/>
    </source>
</evidence>
<evidence type="ECO:0000313" key="4">
    <source>
        <dbReference type="EMBL" id="RHY37458.1"/>
    </source>
</evidence>
<feature type="transmembrane region" description="Helical" evidence="2">
    <location>
        <begin position="254"/>
        <end position="277"/>
    </location>
</feature>
<keyword evidence="2" id="KW-0472">Membrane</keyword>
<reference evidence="4 5" key="1">
    <citation type="submission" date="2018-08" db="EMBL/GenBank/DDBJ databases">
        <title>Aphanomyces genome sequencing and annotation.</title>
        <authorList>
            <person name="Minardi D."/>
            <person name="Oidtmann B."/>
            <person name="Van Der Giezen M."/>
            <person name="Studholme D.J."/>
        </authorList>
    </citation>
    <scope>NUCLEOTIDE SEQUENCE [LARGE SCALE GENOMIC DNA]</scope>
    <source>
        <strain evidence="4 5">Si</strain>
    </source>
</reference>
<organism evidence="4 5">
    <name type="scientific">Aphanomyces astaci</name>
    <name type="common">Crayfish plague agent</name>
    <dbReference type="NCBI Taxonomy" id="112090"/>
    <lineage>
        <taxon>Eukaryota</taxon>
        <taxon>Sar</taxon>
        <taxon>Stramenopiles</taxon>
        <taxon>Oomycota</taxon>
        <taxon>Saprolegniomycetes</taxon>
        <taxon>Saprolegniales</taxon>
        <taxon>Verrucalvaceae</taxon>
        <taxon>Aphanomyces</taxon>
    </lineage>
</organism>
<name>A0A418BDR7_APHAT</name>
<comment type="caution">
    <text evidence="4">The sequence shown here is derived from an EMBL/GenBank/DDBJ whole genome shotgun (WGS) entry which is preliminary data.</text>
</comment>
<feature type="non-terminal residue" evidence="4">
    <location>
        <position position="415"/>
    </location>
</feature>
<feature type="signal peptide" evidence="3">
    <location>
        <begin position="1"/>
        <end position="21"/>
    </location>
</feature>
<dbReference type="EMBL" id="QUTB01011699">
    <property type="protein sequence ID" value="RHY37458.1"/>
    <property type="molecule type" value="Genomic_DNA"/>
</dbReference>
<dbReference type="VEuPathDB" id="FungiDB:H257_00381"/>
<keyword evidence="3" id="KW-0732">Signal</keyword>
<dbReference type="AlphaFoldDB" id="A0A418BDR7"/>
<sequence length="415" mass="45644">MLSWVKLMTVVALVALSGVDAKDMAKKSKHCKRDHQVCDDGTKVYRNKELHCKFDPCPGDLDDDDDLDDNENDYEDEDDVDDESVAIVVFATPIPPPPSTVVPSAPEHVWAAMNDAFAHYRDNYDVCTLFKAEPVFVETWNGTYHVVAHADCRLRDLVALAGKFSLLLEPPNSVTDKAPALRLTECGWEDRWGVLINWLTVDAKSGVGVCESPHEKARFDAQPLHYVRPPTNKTSLSSMAQGVMHDIVQDKTKVAGGALAAGAISALVLVGVATLLCRKRRQRSTDIDDEEAQLEKVPLSSESPTPQEDVEEAKKWVLEADPHEALRVFTHRPRHLKPFVAADVVAHLKEHASDPAVVQKYLESFVDGGDGATSTATDAENPHHTRLALEYLDEVLKAVQSGLDPSKSHPGKEPS</sequence>
<proteinExistence type="predicted"/>
<evidence type="ECO:0000313" key="5">
    <source>
        <dbReference type="Proteomes" id="UP000283543"/>
    </source>
</evidence>
<keyword evidence="2" id="KW-1133">Transmembrane helix</keyword>
<keyword evidence="2" id="KW-0812">Transmembrane</keyword>
<evidence type="ECO:0000256" key="2">
    <source>
        <dbReference type="SAM" id="Phobius"/>
    </source>
</evidence>
<feature type="chain" id="PRO_5019335967" evidence="3">
    <location>
        <begin position="22"/>
        <end position="415"/>
    </location>
</feature>
<protein>
    <submittedName>
        <fullName evidence="4">Uncharacterized protein</fullName>
    </submittedName>
</protein>